<name>A0A084SYE9_9BACT</name>
<organism evidence="2 3">
    <name type="scientific">Archangium violaceum Cb vi76</name>
    <dbReference type="NCBI Taxonomy" id="1406225"/>
    <lineage>
        <taxon>Bacteria</taxon>
        <taxon>Pseudomonadati</taxon>
        <taxon>Myxococcota</taxon>
        <taxon>Myxococcia</taxon>
        <taxon>Myxococcales</taxon>
        <taxon>Cystobacterineae</taxon>
        <taxon>Archangiaceae</taxon>
        <taxon>Archangium</taxon>
    </lineage>
</organism>
<dbReference type="RefSeq" id="WP_043392069.1">
    <property type="nucleotide sequence ID" value="NZ_JPMI01000050.1"/>
</dbReference>
<evidence type="ECO:0000313" key="2">
    <source>
        <dbReference type="EMBL" id="KFA93484.1"/>
    </source>
</evidence>
<sequence>MRRIAFINEKGGTCKTTLAVNTAAWLARDRGLKVLLVDLDTQGHAGKSLGLDVRTLPRNVFHLLTDPAVRLEDVVQPSAVEGLSVLPAYKEMADFPLVVAPDERRAHRLAGRLEAAEAAGFDVIVFDAPPSMGITTRNILVAATEVVVPVALTYFALDGCAEVADTVRQVAETEGRPGLRITKVVPTLYRRTALATAILERLKAYFPETLAATPLGYNVKVDEAQSHGKTIWEYAPSSTGARMLSAIATEIFDGAPAKASKRGKKAASGA</sequence>
<dbReference type="InterPro" id="IPR050678">
    <property type="entry name" value="DNA_Partitioning_ATPase"/>
</dbReference>
<feature type="domain" description="AAA" evidence="1">
    <location>
        <begin position="1"/>
        <end position="173"/>
    </location>
</feature>
<dbReference type="EMBL" id="JPMI01000050">
    <property type="protein sequence ID" value="KFA93484.1"/>
    <property type="molecule type" value="Genomic_DNA"/>
</dbReference>
<proteinExistence type="predicted"/>
<dbReference type="PANTHER" id="PTHR13696:SF52">
    <property type="entry name" value="PARA FAMILY PROTEIN CT_582"/>
    <property type="match status" value="1"/>
</dbReference>
<dbReference type="Proteomes" id="UP000028547">
    <property type="component" value="Unassembled WGS sequence"/>
</dbReference>
<dbReference type="InterPro" id="IPR027417">
    <property type="entry name" value="P-loop_NTPase"/>
</dbReference>
<accession>A0A084SYE9</accession>
<dbReference type="InterPro" id="IPR025669">
    <property type="entry name" value="AAA_dom"/>
</dbReference>
<dbReference type="PANTHER" id="PTHR13696">
    <property type="entry name" value="P-LOOP CONTAINING NUCLEOSIDE TRIPHOSPHATE HYDROLASE"/>
    <property type="match status" value="1"/>
</dbReference>
<comment type="caution">
    <text evidence="2">The sequence shown here is derived from an EMBL/GenBank/DDBJ whole genome shotgun (WGS) entry which is preliminary data.</text>
</comment>
<evidence type="ECO:0000259" key="1">
    <source>
        <dbReference type="Pfam" id="PF13614"/>
    </source>
</evidence>
<dbReference type="Pfam" id="PF13614">
    <property type="entry name" value="AAA_31"/>
    <property type="match status" value="1"/>
</dbReference>
<reference evidence="2 3" key="1">
    <citation type="submission" date="2014-07" db="EMBL/GenBank/DDBJ databases">
        <title>Draft Genome Sequence of Gephyronic Acid Producer, Cystobacter violaceus Strain Cb vi76.</title>
        <authorList>
            <person name="Stevens D.C."/>
            <person name="Young J."/>
            <person name="Carmichael R."/>
            <person name="Tan J."/>
            <person name="Taylor R.E."/>
        </authorList>
    </citation>
    <scope>NUCLEOTIDE SEQUENCE [LARGE SCALE GENOMIC DNA]</scope>
    <source>
        <strain evidence="2 3">Cb vi76</strain>
    </source>
</reference>
<protein>
    <submittedName>
        <fullName evidence="2">Chromosome partitioning protein</fullName>
    </submittedName>
</protein>
<dbReference type="Gene3D" id="3.40.50.300">
    <property type="entry name" value="P-loop containing nucleotide triphosphate hydrolases"/>
    <property type="match status" value="1"/>
</dbReference>
<dbReference type="CDD" id="cd02042">
    <property type="entry name" value="ParAB_family"/>
    <property type="match status" value="1"/>
</dbReference>
<evidence type="ECO:0000313" key="3">
    <source>
        <dbReference type="Proteomes" id="UP000028547"/>
    </source>
</evidence>
<dbReference type="SUPFAM" id="SSF52540">
    <property type="entry name" value="P-loop containing nucleoside triphosphate hydrolases"/>
    <property type="match status" value="1"/>
</dbReference>
<dbReference type="AlphaFoldDB" id="A0A084SYE9"/>
<gene>
    <name evidence="2" type="ORF">Q664_08820</name>
</gene>